<dbReference type="AlphaFoldDB" id="A0AAD4GID9"/>
<evidence type="ECO:0000313" key="2">
    <source>
        <dbReference type="EMBL" id="KAF8445723.1"/>
    </source>
</evidence>
<sequence length="271" mass="29858">MHPQGFPSPSSTNNIDDNNNNATMRHRRRRRVPTSRSPITITIASPCKRASSSPTTAMQQRADDEDATTQQRRGRTLDERTSTSTQLDRARLCTPPPSSKCAGHSRPPPSSTGVWRLGLRHRLSAPVAGALHRPPPASGVWDSVGMRSDESYSMGGPIILLPSCLIWGWLNRCGRWRIFCLTWSRAHWIFKRDADTASELEVAQTTTVITHSTERSRESSNLGATTSLPTTTTSNTTGDVWIRTARAFSVVWTIQTKRNRTGAGGVQKAAL</sequence>
<dbReference type="Proteomes" id="UP001194468">
    <property type="component" value="Unassembled WGS sequence"/>
</dbReference>
<keyword evidence="3" id="KW-1185">Reference proteome</keyword>
<dbReference type="EMBL" id="WHUW01000005">
    <property type="protein sequence ID" value="KAF8445723.1"/>
    <property type="molecule type" value="Genomic_DNA"/>
</dbReference>
<feature type="compositionally biased region" description="Polar residues" evidence="1">
    <location>
        <begin position="34"/>
        <end position="43"/>
    </location>
</feature>
<comment type="caution">
    <text evidence="2">The sequence shown here is derived from an EMBL/GenBank/DDBJ whole genome shotgun (WGS) entry which is preliminary data.</text>
</comment>
<feature type="region of interest" description="Disordered" evidence="1">
    <location>
        <begin position="210"/>
        <end position="233"/>
    </location>
</feature>
<protein>
    <submittedName>
        <fullName evidence="2">Uncharacterized protein</fullName>
    </submittedName>
</protein>
<proteinExistence type="predicted"/>
<organism evidence="2 3">
    <name type="scientific">Boletus edulis BED1</name>
    <dbReference type="NCBI Taxonomy" id="1328754"/>
    <lineage>
        <taxon>Eukaryota</taxon>
        <taxon>Fungi</taxon>
        <taxon>Dikarya</taxon>
        <taxon>Basidiomycota</taxon>
        <taxon>Agaricomycotina</taxon>
        <taxon>Agaricomycetes</taxon>
        <taxon>Agaricomycetidae</taxon>
        <taxon>Boletales</taxon>
        <taxon>Boletineae</taxon>
        <taxon>Boletaceae</taxon>
        <taxon>Boletoideae</taxon>
        <taxon>Boletus</taxon>
    </lineage>
</organism>
<evidence type="ECO:0000256" key="1">
    <source>
        <dbReference type="SAM" id="MobiDB-lite"/>
    </source>
</evidence>
<evidence type="ECO:0000313" key="3">
    <source>
        <dbReference type="Proteomes" id="UP001194468"/>
    </source>
</evidence>
<reference evidence="2" key="1">
    <citation type="submission" date="2019-10" db="EMBL/GenBank/DDBJ databases">
        <authorList>
            <consortium name="DOE Joint Genome Institute"/>
            <person name="Kuo A."/>
            <person name="Miyauchi S."/>
            <person name="Kiss E."/>
            <person name="Drula E."/>
            <person name="Kohler A."/>
            <person name="Sanchez-Garcia M."/>
            <person name="Andreopoulos B."/>
            <person name="Barry K.W."/>
            <person name="Bonito G."/>
            <person name="Buee M."/>
            <person name="Carver A."/>
            <person name="Chen C."/>
            <person name="Cichocki N."/>
            <person name="Clum A."/>
            <person name="Culley D."/>
            <person name="Crous P.W."/>
            <person name="Fauchery L."/>
            <person name="Girlanda M."/>
            <person name="Hayes R."/>
            <person name="Keri Z."/>
            <person name="LaButti K."/>
            <person name="Lipzen A."/>
            <person name="Lombard V."/>
            <person name="Magnuson J."/>
            <person name="Maillard F."/>
            <person name="Morin E."/>
            <person name="Murat C."/>
            <person name="Nolan M."/>
            <person name="Ohm R."/>
            <person name="Pangilinan J."/>
            <person name="Pereira M."/>
            <person name="Perotto S."/>
            <person name="Peter M."/>
            <person name="Riley R."/>
            <person name="Sitrit Y."/>
            <person name="Stielow B."/>
            <person name="Szollosi G."/>
            <person name="Zifcakova L."/>
            <person name="Stursova M."/>
            <person name="Spatafora J.W."/>
            <person name="Tedersoo L."/>
            <person name="Vaario L.-M."/>
            <person name="Yamada A."/>
            <person name="Yan M."/>
            <person name="Wang P."/>
            <person name="Xu J."/>
            <person name="Bruns T."/>
            <person name="Baldrian P."/>
            <person name="Vilgalys R."/>
            <person name="Henrissat B."/>
            <person name="Grigoriev I.V."/>
            <person name="Hibbett D."/>
            <person name="Nagy L.G."/>
            <person name="Martin F.M."/>
        </authorList>
    </citation>
    <scope>NUCLEOTIDE SEQUENCE</scope>
    <source>
        <strain evidence="2">BED1</strain>
    </source>
</reference>
<feature type="region of interest" description="Disordered" evidence="1">
    <location>
        <begin position="1"/>
        <end position="112"/>
    </location>
</feature>
<name>A0AAD4GID9_BOLED</name>
<feature type="compositionally biased region" description="Polar residues" evidence="1">
    <location>
        <begin position="50"/>
        <end position="59"/>
    </location>
</feature>
<reference evidence="2" key="2">
    <citation type="journal article" date="2020" name="Nat. Commun.">
        <title>Large-scale genome sequencing of mycorrhizal fungi provides insights into the early evolution of symbiotic traits.</title>
        <authorList>
            <person name="Miyauchi S."/>
            <person name="Kiss E."/>
            <person name="Kuo A."/>
            <person name="Drula E."/>
            <person name="Kohler A."/>
            <person name="Sanchez-Garcia M."/>
            <person name="Morin E."/>
            <person name="Andreopoulos B."/>
            <person name="Barry K.W."/>
            <person name="Bonito G."/>
            <person name="Buee M."/>
            <person name="Carver A."/>
            <person name="Chen C."/>
            <person name="Cichocki N."/>
            <person name="Clum A."/>
            <person name="Culley D."/>
            <person name="Crous P.W."/>
            <person name="Fauchery L."/>
            <person name="Girlanda M."/>
            <person name="Hayes R.D."/>
            <person name="Keri Z."/>
            <person name="LaButti K."/>
            <person name="Lipzen A."/>
            <person name="Lombard V."/>
            <person name="Magnuson J."/>
            <person name="Maillard F."/>
            <person name="Murat C."/>
            <person name="Nolan M."/>
            <person name="Ohm R.A."/>
            <person name="Pangilinan J."/>
            <person name="Pereira M.F."/>
            <person name="Perotto S."/>
            <person name="Peter M."/>
            <person name="Pfister S."/>
            <person name="Riley R."/>
            <person name="Sitrit Y."/>
            <person name="Stielow J.B."/>
            <person name="Szollosi G."/>
            <person name="Zifcakova L."/>
            <person name="Stursova M."/>
            <person name="Spatafora J.W."/>
            <person name="Tedersoo L."/>
            <person name="Vaario L.M."/>
            <person name="Yamada A."/>
            <person name="Yan M."/>
            <person name="Wang P."/>
            <person name="Xu J."/>
            <person name="Bruns T."/>
            <person name="Baldrian P."/>
            <person name="Vilgalys R."/>
            <person name="Dunand C."/>
            <person name="Henrissat B."/>
            <person name="Grigoriev I.V."/>
            <person name="Hibbett D."/>
            <person name="Nagy L.G."/>
            <person name="Martin F.M."/>
        </authorList>
    </citation>
    <scope>NUCLEOTIDE SEQUENCE</scope>
    <source>
        <strain evidence="2">BED1</strain>
    </source>
</reference>
<gene>
    <name evidence="2" type="ORF">L210DRAFT_3628476</name>
</gene>
<accession>A0AAD4GID9</accession>
<feature type="compositionally biased region" description="Basic residues" evidence="1">
    <location>
        <begin position="24"/>
        <end position="33"/>
    </location>
</feature>